<dbReference type="GO" id="GO:0003676">
    <property type="term" value="F:nucleic acid binding"/>
    <property type="evidence" value="ECO:0007669"/>
    <property type="project" value="InterPro"/>
</dbReference>
<feature type="compositionally biased region" description="Low complexity" evidence="2">
    <location>
        <begin position="8"/>
        <end position="36"/>
    </location>
</feature>
<dbReference type="Pfam" id="PF02720">
    <property type="entry name" value="DUF222"/>
    <property type="match status" value="1"/>
</dbReference>
<dbReference type="GO" id="GO:0008270">
    <property type="term" value="F:zinc ion binding"/>
    <property type="evidence" value="ECO:0007669"/>
    <property type="project" value="InterPro"/>
</dbReference>
<feature type="region of interest" description="Disordered" evidence="2">
    <location>
        <begin position="278"/>
        <end position="350"/>
    </location>
</feature>
<proteinExistence type="inferred from homology"/>
<feature type="region of interest" description="Disordered" evidence="2">
    <location>
        <begin position="1"/>
        <end position="36"/>
    </location>
</feature>
<dbReference type="Gene3D" id="1.10.30.50">
    <property type="match status" value="1"/>
</dbReference>
<dbReference type="InterPro" id="IPR003615">
    <property type="entry name" value="HNH_nuc"/>
</dbReference>
<accession>A0A1C3PFY7</accession>
<protein>
    <submittedName>
        <fullName evidence="4">HNH endonuclease</fullName>
    </submittedName>
</protein>
<dbReference type="Pfam" id="PF01844">
    <property type="entry name" value="HNH"/>
    <property type="match status" value="1"/>
</dbReference>
<evidence type="ECO:0000256" key="2">
    <source>
        <dbReference type="SAM" id="MobiDB-lite"/>
    </source>
</evidence>
<feature type="compositionally biased region" description="Basic residues" evidence="2">
    <location>
        <begin position="307"/>
        <end position="316"/>
    </location>
</feature>
<keyword evidence="4" id="KW-0255">Endonuclease</keyword>
<feature type="compositionally biased region" description="Basic residues" evidence="2">
    <location>
        <begin position="323"/>
        <end position="333"/>
    </location>
</feature>
<dbReference type="InterPro" id="IPR002711">
    <property type="entry name" value="HNH"/>
</dbReference>
<sequence>MFESELVGADATPPSPTAGAGAATGADPPAGGAAGTACCTCTAPSPLQACDADGAHRRQAQRRRERQVHISPVEDGMAELWALLPAADAQAVYQRLDTLARRAATPDDPRGMDARRADALVDVLLGRDHGADVPVEIGVLVPVTTLAGVADSPGELAGYGPIPAATARQLAENATWRRILTDPVDGRVVDVGRRFPSPGLVRARDRTCRFPGCRKPARSCDLDHVRPYAKGGPTSEGNLIVACRRHHRAKHDGGWRMEQATGAVVAWTAPTGRVYRTVPEPWEEPDRPVSEPLRGTRSPRSPASSHSGHRRGHHSVRLGAGVRGRRTRSHRGRDRAGYRPEPRPTTLLRR</sequence>
<evidence type="ECO:0000256" key="1">
    <source>
        <dbReference type="ARBA" id="ARBA00023450"/>
    </source>
</evidence>
<feature type="domain" description="HNH nuclease" evidence="3">
    <location>
        <begin position="196"/>
        <end position="248"/>
    </location>
</feature>
<evidence type="ECO:0000313" key="4">
    <source>
        <dbReference type="EMBL" id="SBW28709.1"/>
    </source>
</evidence>
<keyword evidence="4" id="KW-0540">Nuclease</keyword>
<evidence type="ECO:0000259" key="3">
    <source>
        <dbReference type="SMART" id="SM00507"/>
    </source>
</evidence>
<dbReference type="AlphaFoldDB" id="A0A1C3PFY7"/>
<dbReference type="GO" id="GO:0004519">
    <property type="term" value="F:endonuclease activity"/>
    <property type="evidence" value="ECO:0007669"/>
    <property type="project" value="UniProtKB-KW"/>
</dbReference>
<comment type="similarity">
    <text evidence="1">Belongs to the Rv1128c/1148c/1588c/1702c/1945/3466 family.</text>
</comment>
<dbReference type="EMBL" id="FLUV01002432">
    <property type="protein sequence ID" value="SBW28709.1"/>
    <property type="molecule type" value="Genomic_DNA"/>
</dbReference>
<reference evidence="5" key="1">
    <citation type="submission" date="2016-02" db="EMBL/GenBank/DDBJ databases">
        <authorList>
            <person name="Wibberg D."/>
        </authorList>
    </citation>
    <scope>NUCLEOTIDE SEQUENCE [LARGE SCALE GENOMIC DNA]</scope>
</reference>
<dbReference type="Proteomes" id="UP000199013">
    <property type="component" value="Unassembled WGS sequence"/>
</dbReference>
<name>A0A1C3PFY7_9ACTN</name>
<keyword evidence="5" id="KW-1185">Reference proteome</keyword>
<keyword evidence="4" id="KW-0378">Hydrolase</keyword>
<gene>
    <name evidence="4" type="ORF">FDG2_5891</name>
</gene>
<organism evidence="4 5">
    <name type="scientific">Candidatus Protofrankia californiensis</name>
    <dbReference type="NCBI Taxonomy" id="1839754"/>
    <lineage>
        <taxon>Bacteria</taxon>
        <taxon>Bacillati</taxon>
        <taxon>Actinomycetota</taxon>
        <taxon>Actinomycetes</taxon>
        <taxon>Frankiales</taxon>
        <taxon>Frankiaceae</taxon>
        <taxon>Protofrankia</taxon>
    </lineage>
</organism>
<dbReference type="CDD" id="cd00085">
    <property type="entry name" value="HNHc"/>
    <property type="match status" value="1"/>
</dbReference>
<dbReference type="SMART" id="SM00507">
    <property type="entry name" value="HNHc"/>
    <property type="match status" value="1"/>
</dbReference>
<dbReference type="InterPro" id="IPR003870">
    <property type="entry name" value="DUF222"/>
</dbReference>
<evidence type="ECO:0000313" key="5">
    <source>
        <dbReference type="Proteomes" id="UP000199013"/>
    </source>
</evidence>